<evidence type="ECO:0000313" key="1">
    <source>
        <dbReference type="EMBL" id="KXA12751.1"/>
    </source>
</evidence>
<accession>A0A133N8X7</accession>
<dbReference type="PATRIC" id="fig|134605.3.peg.1673"/>
<dbReference type="RefSeq" id="WP_009006238.1">
    <property type="nucleotide sequence ID" value="NZ_KQ956573.1"/>
</dbReference>
<evidence type="ECO:0000313" key="2">
    <source>
        <dbReference type="Proteomes" id="UP000070617"/>
    </source>
</evidence>
<gene>
    <name evidence="1" type="ORF">HMPREF3206_01693</name>
</gene>
<protein>
    <submittedName>
        <fullName evidence="1">Uncharacterized protein</fullName>
    </submittedName>
</protein>
<dbReference type="STRING" id="134605.HMPREF3206_01693"/>
<dbReference type="EMBL" id="LRPX01000094">
    <property type="protein sequence ID" value="KXA12751.1"/>
    <property type="molecule type" value="Genomic_DNA"/>
</dbReference>
<name>A0A133N8X7_9FUSO</name>
<organism evidence="1 2">
    <name type="scientific">Fusobacterium equinum</name>
    <dbReference type="NCBI Taxonomy" id="134605"/>
    <lineage>
        <taxon>Bacteria</taxon>
        <taxon>Fusobacteriati</taxon>
        <taxon>Fusobacteriota</taxon>
        <taxon>Fusobacteriia</taxon>
        <taxon>Fusobacteriales</taxon>
        <taxon>Fusobacteriaceae</taxon>
        <taxon>Fusobacterium</taxon>
    </lineage>
</organism>
<sequence length="329" mass="35605">MGIKIGAEKKIVFLNVHKPTAVNQATVNVIGAFSTKKEVKEQLVTSIKDVTGLLESDLLYKKIQAAFTAGAQEILVFGKKVSGDEYADLFNSVTNDWFGTITDEQDLEKIALISKEIASREKMLFATPLKGTEVGGSLKNSVQAITQDTTALVFSSNEETEDASVAGYAIPQFPGSILIANKLINGAVDSGYSGAEQGILKGLNCNYQARMKGQLGLAEGVTVSGDSIDFIHCAKALKFRLEEDITLWLKATPKPTFYDTSTLKAVILKRTGQFEAMGALAEGKTNVRLIDVADIPANDILKGIYTGVKVTCYYTYGIKEIKMDLFFAV</sequence>
<proteinExistence type="predicted"/>
<comment type="caution">
    <text evidence="1">The sequence shown here is derived from an EMBL/GenBank/DDBJ whole genome shotgun (WGS) entry which is preliminary data.</text>
</comment>
<dbReference type="AlphaFoldDB" id="A0A133N8X7"/>
<keyword evidence="2" id="KW-1185">Reference proteome</keyword>
<dbReference type="Proteomes" id="UP000070617">
    <property type="component" value="Unassembled WGS sequence"/>
</dbReference>
<reference evidence="2" key="1">
    <citation type="submission" date="2016-01" db="EMBL/GenBank/DDBJ databases">
        <authorList>
            <person name="Mitreva M."/>
            <person name="Pepin K.H."/>
            <person name="Mihindukulasuriya K.A."/>
            <person name="Fulton R."/>
            <person name="Fronick C."/>
            <person name="O'Laughlin M."/>
            <person name="Miner T."/>
            <person name="Herter B."/>
            <person name="Rosa B.A."/>
            <person name="Cordes M."/>
            <person name="Tomlinson C."/>
            <person name="Wollam A."/>
            <person name="Palsikar V.B."/>
            <person name="Mardis E.R."/>
            <person name="Wilson R.K."/>
        </authorList>
    </citation>
    <scope>NUCLEOTIDE SEQUENCE [LARGE SCALE GENOMIC DNA]</scope>
    <source>
        <strain evidence="2">CMW8396</strain>
    </source>
</reference>